<reference evidence="1" key="1">
    <citation type="submission" date="2022-07" db="EMBL/GenBank/DDBJ databases">
        <title>Enhanced cultured diversity of the mouse gut microbiota enables custom-made synthetic communities.</title>
        <authorList>
            <person name="Afrizal A."/>
        </authorList>
    </citation>
    <scope>NUCLEOTIDE SEQUENCE</scope>
    <source>
        <strain evidence="1">DSM 28593</strain>
    </source>
</reference>
<evidence type="ECO:0000313" key="2">
    <source>
        <dbReference type="Proteomes" id="UP001205748"/>
    </source>
</evidence>
<name>A0AAE3HE13_9FIRM</name>
<dbReference type="RefSeq" id="WP_257529860.1">
    <property type="nucleotide sequence ID" value="NZ_JANKAS010000003.1"/>
</dbReference>
<gene>
    <name evidence="1" type="ORF">NSA47_05230</name>
</gene>
<dbReference type="AlphaFoldDB" id="A0AAE3HE13"/>
<proteinExistence type="predicted"/>
<keyword evidence="2" id="KW-1185">Reference proteome</keyword>
<dbReference type="EMBL" id="JANKAS010000003">
    <property type="protein sequence ID" value="MCR1898391.1"/>
    <property type="molecule type" value="Genomic_DNA"/>
</dbReference>
<evidence type="ECO:0000313" key="1">
    <source>
        <dbReference type="EMBL" id="MCR1898391.1"/>
    </source>
</evidence>
<sequence length="244" mass="28550">MQPTIDIIVKEVIKRIKALQCQKKILLVLKDSTDFSTLRILMKKIIDRNYEFEVLSLLQNNQEEYQDPIYKNMTKLRSTKLEDLKGKELIKDYQGMILSNVSLRELKNIKDLDFEDSLGGLIYETLKANKPVYCLSEDLQDIKNPGLAKKINSFMTELREIGVRVVQHNLSMENKINKIPEQPPKNIQDKPILHQKFITLRDIKGMEYSINHTNSKVIHIAKDSKLTMEAEDYIDEKNMIMRRI</sequence>
<comment type="caution">
    <text evidence="1">The sequence shown here is derived from an EMBL/GenBank/DDBJ whole genome shotgun (WGS) entry which is preliminary data.</text>
</comment>
<accession>A0AAE3HE13</accession>
<dbReference type="Proteomes" id="UP001205748">
    <property type="component" value="Unassembled WGS sequence"/>
</dbReference>
<organism evidence="1 2">
    <name type="scientific">Irregularibacter muris</name>
    <dbReference type="NCBI Taxonomy" id="1796619"/>
    <lineage>
        <taxon>Bacteria</taxon>
        <taxon>Bacillati</taxon>
        <taxon>Bacillota</taxon>
        <taxon>Clostridia</taxon>
        <taxon>Eubacteriales</taxon>
        <taxon>Eubacteriaceae</taxon>
        <taxon>Irregularibacter</taxon>
    </lineage>
</organism>
<evidence type="ECO:0008006" key="3">
    <source>
        <dbReference type="Google" id="ProtNLM"/>
    </source>
</evidence>
<protein>
    <recommendedName>
        <fullName evidence="3">Ethanolamine utilization protein</fullName>
    </recommendedName>
</protein>